<dbReference type="EMBL" id="JBCGCU010000010">
    <property type="protein sequence ID" value="MEM0515791.1"/>
    <property type="molecule type" value="Genomic_DNA"/>
</dbReference>
<organism evidence="2 3">
    <name type="scientific">Pseudoalteromonas qingdaonensis</name>
    <dbReference type="NCBI Taxonomy" id="3131913"/>
    <lineage>
        <taxon>Bacteria</taxon>
        <taxon>Pseudomonadati</taxon>
        <taxon>Pseudomonadota</taxon>
        <taxon>Gammaproteobacteria</taxon>
        <taxon>Alteromonadales</taxon>
        <taxon>Pseudoalteromonadaceae</taxon>
        <taxon>Pseudoalteromonas</taxon>
    </lineage>
</organism>
<gene>
    <name evidence="2" type="ORF">WCN91_10275</name>
</gene>
<sequence>MDIMIPFMGRITRLEVQHKEAFHVAGVKDDKVAKVRNERKRLGAQRGQETFVDERNGSTEQGKDGSPRLDVWA</sequence>
<accession>A0ABU9MWZ0</accession>
<proteinExistence type="predicted"/>
<comment type="caution">
    <text evidence="2">The sequence shown here is derived from an EMBL/GenBank/DDBJ whole genome shotgun (WGS) entry which is preliminary data.</text>
</comment>
<dbReference type="RefSeq" id="WP_342678735.1">
    <property type="nucleotide sequence ID" value="NZ_JBCGCU010000010.1"/>
</dbReference>
<evidence type="ECO:0000256" key="1">
    <source>
        <dbReference type="SAM" id="MobiDB-lite"/>
    </source>
</evidence>
<feature type="region of interest" description="Disordered" evidence="1">
    <location>
        <begin position="40"/>
        <end position="73"/>
    </location>
</feature>
<reference evidence="2 3" key="1">
    <citation type="submission" date="2024-03" db="EMBL/GenBank/DDBJ databases">
        <title>Pseudoalteromonas qingdaonensis sp. nov., isolated from the intestines of marine benthic organisms.</title>
        <authorList>
            <person name="Lin X."/>
            <person name="Fang S."/>
            <person name="Hu X."/>
        </authorList>
    </citation>
    <scope>NUCLEOTIDE SEQUENCE [LARGE SCALE GENOMIC DNA]</scope>
    <source>
        <strain evidence="2 3">YIC-827</strain>
    </source>
</reference>
<name>A0ABU9MWZ0_9GAMM</name>
<evidence type="ECO:0000313" key="3">
    <source>
        <dbReference type="Proteomes" id="UP001447008"/>
    </source>
</evidence>
<protein>
    <submittedName>
        <fullName evidence="2">Uncharacterized protein</fullName>
    </submittedName>
</protein>
<feature type="compositionally biased region" description="Basic and acidic residues" evidence="1">
    <location>
        <begin position="52"/>
        <end position="67"/>
    </location>
</feature>
<evidence type="ECO:0000313" key="2">
    <source>
        <dbReference type="EMBL" id="MEM0515791.1"/>
    </source>
</evidence>
<keyword evidence="3" id="KW-1185">Reference proteome</keyword>
<dbReference type="Proteomes" id="UP001447008">
    <property type="component" value="Unassembled WGS sequence"/>
</dbReference>